<dbReference type="RefSeq" id="WP_388321386.1">
    <property type="nucleotide sequence ID" value="NZ_JBIBCC010000008.1"/>
</dbReference>
<name>A0ABW7B2Y9_9ACTN</name>
<accession>A0ABW7B2Y9</accession>
<evidence type="ECO:0000313" key="1">
    <source>
        <dbReference type="EMBL" id="MFG3011522.1"/>
    </source>
</evidence>
<dbReference type="EMBL" id="JBICYV010000006">
    <property type="protein sequence ID" value="MFG3011522.1"/>
    <property type="molecule type" value="Genomic_DNA"/>
</dbReference>
<proteinExistence type="predicted"/>
<protein>
    <submittedName>
        <fullName evidence="1">Uncharacterized protein</fullName>
    </submittedName>
</protein>
<reference evidence="1 2" key="1">
    <citation type="submission" date="2024-10" db="EMBL/GenBank/DDBJ databases">
        <title>The Natural Products Discovery Center: Release of the First 8490 Sequenced Strains for Exploring Actinobacteria Biosynthetic Diversity.</title>
        <authorList>
            <person name="Kalkreuter E."/>
            <person name="Kautsar S.A."/>
            <person name="Yang D."/>
            <person name="Bader C.D."/>
            <person name="Teijaro C.N."/>
            <person name="Fluegel L."/>
            <person name="Davis C.M."/>
            <person name="Simpson J.R."/>
            <person name="Lauterbach L."/>
            <person name="Steele A.D."/>
            <person name="Gui C."/>
            <person name="Meng S."/>
            <person name="Li G."/>
            <person name="Viehrig K."/>
            <person name="Ye F."/>
            <person name="Su P."/>
            <person name="Kiefer A.F."/>
            <person name="Nichols A."/>
            <person name="Cepeda A.J."/>
            <person name="Yan W."/>
            <person name="Fan B."/>
            <person name="Jiang Y."/>
            <person name="Adhikari A."/>
            <person name="Zheng C.-J."/>
            <person name="Schuster L."/>
            <person name="Cowan T.M."/>
            <person name="Smanski M.J."/>
            <person name="Chevrette M.G."/>
            <person name="De Carvalho L.P.S."/>
            <person name="Shen B."/>
        </authorList>
    </citation>
    <scope>NUCLEOTIDE SEQUENCE [LARGE SCALE GENOMIC DNA]</scope>
    <source>
        <strain evidence="1 2">NPDC048320</strain>
    </source>
</reference>
<sequence length="69" mass="7487">MKSPDTTSPSLPDVTRLRPRQQMAMECALCARPLGASGRVLGEVRHRGQLFQLWVCLLGCQGGASAGRY</sequence>
<keyword evidence="2" id="KW-1185">Reference proteome</keyword>
<organism evidence="1 2">
    <name type="scientific">Streptomyces cinerochromogenes</name>
    <dbReference type="NCBI Taxonomy" id="66422"/>
    <lineage>
        <taxon>Bacteria</taxon>
        <taxon>Bacillati</taxon>
        <taxon>Actinomycetota</taxon>
        <taxon>Actinomycetes</taxon>
        <taxon>Kitasatosporales</taxon>
        <taxon>Streptomycetaceae</taxon>
        <taxon>Streptomyces</taxon>
    </lineage>
</organism>
<dbReference type="Proteomes" id="UP001604267">
    <property type="component" value="Unassembled WGS sequence"/>
</dbReference>
<evidence type="ECO:0000313" key="2">
    <source>
        <dbReference type="Proteomes" id="UP001604267"/>
    </source>
</evidence>
<gene>
    <name evidence="1" type="ORF">ACGFZB_13880</name>
</gene>
<comment type="caution">
    <text evidence="1">The sequence shown here is derived from an EMBL/GenBank/DDBJ whole genome shotgun (WGS) entry which is preliminary data.</text>
</comment>